<dbReference type="AlphaFoldDB" id="E3J6D9"/>
<protein>
    <recommendedName>
        <fullName evidence="3">Methyltransferase type 12</fullName>
    </recommendedName>
</protein>
<proteinExistence type="predicted"/>
<evidence type="ECO:0000313" key="1">
    <source>
        <dbReference type="EMBL" id="ADP79566.1"/>
    </source>
</evidence>
<keyword evidence="2" id="KW-1185">Reference proteome</keyword>
<dbReference type="OrthoDB" id="517270at2"/>
<dbReference type="KEGG" id="fri:FraEuI1c_1504"/>
<organism evidence="1 2">
    <name type="scientific">Pseudofrankia inefficax (strain DSM 45817 / CECT 9037 / DDB 130130 / EuI1c)</name>
    <name type="common">Frankia inefficax</name>
    <dbReference type="NCBI Taxonomy" id="298654"/>
    <lineage>
        <taxon>Bacteria</taxon>
        <taxon>Bacillati</taxon>
        <taxon>Actinomycetota</taxon>
        <taxon>Actinomycetes</taxon>
        <taxon>Frankiales</taxon>
        <taxon>Frankiaceae</taxon>
        <taxon>Pseudofrankia</taxon>
    </lineage>
</organism>
<name>E3J6D9_PSEI1</name>
<dbReference type="InParanoid" id="E3J6D9"/>
<dbReference type="CDD" id="cd02440">
    <property type="entry name" value="AdoMet_MTases"/>
    <property type="match status" value="1"/>
</dbReference>
<dbReference type="Proteomes" id="UP000002484">
    <property type="component" value="Chromosome"/>
</dbReference>
<dbReference type="HOGENOM" id="CLU_1137396_0_0_11"/>
<dbReference type="InterPro" id="IPR029063">
    <property type="entry name" value="SAM-dependent_MTases_sf"/>
</dbReference>
<evidence type="ECO:0008006" key="3">
    <source>
        <dbReference type="Google" id="ProtNLM"/>
    </source>
</evidence>
<dbReference type="SUPFAM" id="SSF53335">
    <property type="entry name" value="S-adenosyl-L-methionine-dependent methyltransferases"/>
    <property type="match status" value="1"/>
</dbReference>
<gene>
    <name evidence="1" type="ordered locus">FraEuI1c_1504</name>
</gene>
<dbReference type="eggNOG" id="COG2226">
    <property type="taxonomic scope" value="Bacteria"/>
</dbReference>
<reference evidence="1 2" key="1">
    <citation type="submission" date="2010-10" db="EMBL/GenBank/DDBJ databases">
        <title>Complete sequence of Frankia sp. EuI1c.</title>
        <authorList>
            <consortium name="US DOE Joint Genome Institute"/>
            <person name="Lucas S."/>
            <person name="Copeland A."/>
            <person name="Lapidus A."/>
            <person name="Cheng J.-F."/>
            <person name="Bruce D."/>
            <person name="Goodwin L."/>
            <person name="Pitluck S."/>
            <person name="Chertkov O."/>
            <person name="Detter J.C."/>
            <person name="Han C."/>
            <person name="Tapia R."/>
            <person name="Land M."/>
            <person name="Hauser L."/>
            <person name="Jeffries C."/>
            <person name="Kyrpides N."/>
            <person name="Ivanova N."/>
            <person name="Mikhailova N."/>
            <person name="Beauchemin N."/>
            <person name="Sen A."/>
            <person name="Sur S.A."/>
            <person name="Gtari M."/>
            <person name="Wall L."/>
            <person name="Tisa L."/>
            <person name="Woyke T."/>
        </authorList>
    </citation>
    <scope>NUCLEOTIDE SEQUENCE [LARGE SCALE GENOMIC DNA]</scope>
    <source>
        <strain evidence="2">DSM 45817 / CECT 9037 / EuI1c</strain>
    </source>
</reference>
<dbReference type="Pfam" id="PF13489">
    <property type="entry name" value="Methyltransf_23"/>
    <property type="match status" value="1"/>
</dbReference>
<dbReference type="RefSeq" id="WP_013422685.1">
    <property type="nucleotide sequence ID" value="NC_014666.1"/>
</dbReference>
<evidence type="ECO:0000313" key="2">
    <source>
        <dbReference type="Proteomes" id="UP000002484"/>
    </source>
</evidence>
<dbReference type="Gene3D" id="3.40.50.150">
    <property type="entry name" value="Vaccinia Virus protein VP39"/>
    <property type="match status" value="1"/>
</dbReference>
<dbReference type="EMBL" id="CP002299">
    <property type="protein sequence ID" value="ADP79566.1"/>
    <property type="molecule type" value="Genomic_DNA"/>
</dbReference>
<accession>E3J6D9</accession>
<sequence>MPPRLLDEDALTASSVVANRAMNRERQLAGVNSYERELGFNPLDWLRARAGSERHAGQTQITWLDLCCGTGQALLQAGDLLRAEGLGLAVRLVGVDLVDAFAPRTPGSDVELTTTSIVTWNWPGPFDLITCVHGLHYIGDKLAVITRAIDALTETGLFIADFDAVSVRRSNGQAAGRALTTALRTSGISYDARRHRLTCQGRREISPPFTYLGADDRAGPNYTGQAAVHSFYQVEY</sequence>